<evidence type="ECO:0000256" key="6">
    <source>
        <dbReference type="ARBA" id="ARBA00022722"/>
    </source>
</evidence>
<evidence type="ECO:0000256" key="10">
    <source>
        <dbReference type="ARBA" id="ARBA00022837"/>
    </source>
</evidence>
<dbReference type="SMART" id="SM00476">
    <property type="entry name" value="DNaseIc"/>
    <property type="match status" value="1"/>
</dbReference>
<sequence length="395" mass="43089">MGGPLALLAALWALGAAGDAALRIGAFNIRSFGDSKVSDPACSGIIAQILAGYDITLVQEVRDSDLSAVSALMELINSVSRHEYSFVNSKPLGRDQYKETYLFDTVSLVDTYQYLDPEDAFSREPFVVKFSAPGSAAEELVLIPLYAAPHQAVAEIDALYDVYLDVIDKWGTYDMLFLGDFNADCSYVQAQDWPAIRLRSSEVFKWLIPDSADTTVGNSDCAYDRIVVCGARLRSSLKPQSAAVYDFRRNLACTRFRRVLGPVGARPNLSTPGTPLPALFLEKARRGSVLAEWNKSGMAVQEALYLPSGVPRPCSHRTRTAGMDSPGLAGLFPHPQMQWFVDTQWAPSWGEMGQFSGVEPEGGLAAQQGLRVGPFSLQALAISDHFPVEVTLKSY</sequence>
<dbReference type="GO" id="GO:0005576">
    <property type="term" value="C:extracellular region"/>
    <property type="evidence" value="ECO:0007669"/>
    <property type="project" value="UniProtKB-SubCell"/>
</dbReference>
<dbReference type="FunFam" id="3.60.10.10:FF:000047">
    <property type="entry name" value="Deoxyribonuclease"/>
    <property type="match status" value="1"/>
</dbReference>
<keyword evidence="8" id="KW-0255">Endonuclease</keyword>
<accession>A0A4U1FMV8</accession>
<keyword evidence="10" id="KW-0106">Calcium</keyword>
<evidence type="ECO:0000256" key="13">
    <source>
        <dbReference type="ARBA" id="ARBA00070953"/>
    </source>
</evidence>
<evidence type="ECO:0000256" key="12">
    <source>
        <dbReference type="ARBA" id="ARBA00054941"/>
    </source>
</evidence>
<dbReference type="GO" id="GO:0005634">
    <property type="term" value="C:nucleus"/>
    <property type="evidence" value="ECO:0007669"/>
    <property type="project" value="TreeGrafter"/>
</dbReference>
<dbReference type="InterPro" id="IPR005135">
    <property type="entry name" value="Endo/exonuclease/phosphatase"/>
</dbReference>
<evidence type="ECO:0000313" key="18">
    <source>
        <dbReference type="Proteomes" id="UP000308365"/>
    </source>
</evidence>
<evidence type="ECO:0000256" key="9">
    <source>
        <dbReference type="ARBA" id="ARBA00022801"/>
    </source>
</evidence>
<dbReference type="PANTHER" id="PTHR11371:SF29">
    <property type="entry name" value="DEOXYRIBONUCLEASE-1-LIKE 2"/>
    <property type="match status" value="1"/>
</dbReference>
<evidence type="ECO:0000256" key="1">
    <source>
        <dbReference type="ARBA" id="ARBA00001913"/>
    </source>
</evidence>
<dbReference type="AlphaFoldDB" id="A0A4U1FMV8"/>
<evidence type="ECO:0000256" key="14">
    <source>
        <dbReference type="ARBA" id="ARBA00076750"/>
    </source>
</evidence>
<keyword evidence="5" id="KW-0964">Secreted</keyword>
<dbReference type="InterPro" id="IPR033125">
    <property type="entry name" value="DNASE_I_2"/>
</dbReference>
<comment type="subcellular location">
    <subcellularLocation>
        <location evidence="3">Secreted</location>
    </subcellularLocation>
</comment>
<comment type="cofactor">
    <cofactor evidence="1">
        <name>Ca(2+)</name>
        <dbReference type="ChEBI" id="CHEBI:29108"/>
    </cofactor>
</comment>
<feature type="domain" description="Endonuclease/exonuclease/phosphatase" evidence="16">
    <location>
        <begin position="26"/>
        <end position="233"/>
    </location>
</feature>
<comment type="caution">
    <text evidence="17">The sequence shown here is derived from an EMBL/GenBank/DDBJ whole genome shotgun (WGS) entry which is preliminary data.</text>
</comment>
<dbReference type="CDD" id="cd10282">
    <property type="entry name" value="DNase1"/>
    <property type="match status" value="1"/>
</dbReference>
<keyword evidence="6" id="KW-0540">Nuclease</keyword>
<dbReference type="GO" id="GO:0006308">
    <property type="term" value="P:DNA catabolic process"/>
    <property type="evidence" value="ECO:0007669"/>
    <property type="project" value="InterPro"/>
</dbReference>
<dbReference type="GO" id="GO:0003677">
    <property type="term" value="F:DNA binding"/>
    <property type="evidence" value="ECO:0007669"/>
    <property type="project" value="TreeGrafter"/>
</dbReference>
<dbReference type="Pfam" id="PF03372">
    <property type="entry name" value="Exo_endo_phos"/>
    <property type="match status" value="1"/>
</dbReference>
<dbReference type="InterPro" id="IPR016202">
    <property type="entry name" value="DNase_I"/>
</dbReference>
<protein>
    <recommendedName>
        <fullName evidence="13">Deoxyribonuclease-1-like 2</fullName>
    </recommendedName>
    <alternativeName>
        <fullName evidence="14">Deoxyribonuclease I-like 2</fullName>
    </alternativeName>
</protein>
<evidence type="ECO:0000256" key="2">
    <source>
        <dbReference type="ARBA" id="ARBA00001946"/>
    </source>
</evidence>
<name>A0A4U1FMV8_MONMO</name>
<dbReference type="PROSITE" id="PS00918">
    <property type="entry name" value="DNASE_I_2"/>
    <property type="match status" value="1"/>
</dbReference>
<dbReference type="Gene3D" id="3.60.10.10">
    <property type="entry name" value="Endonuclease/exonuclease/phosphatase"/>
    <property type="match status" value="1"/>
</dbReference>
<evidence type="ECO:0000256" key="4">
    <source>
        <dbReference type="ARBA" id="ARBA00007359"/>
    </source>
</evidence>
<evidence type="ECO:0000256" key="11">
    <source>
        <dbReference type="ARBA" id="ARBA00023157"/>
    </source>
</evidence>
<keyword evidence="11" id="KW-1015">Disulfide bond</keyword>
<gene>
    <name evidence="17" type="ORF">EI555_019973</name>
</gene>
<evidence type="ECO:0000256" key="15">
    <source>
        <dbReference type="SAM" id="SignalP"/>
    </source>
</evidence>
<dbReference type="GO" id="GO:0004530">
    <property type="term" value="F:deoxyribonuclease I activity"/>
    <property type="evidence" value="ECO:0007669"/>
    <property type="project" value="TreeGrafter"/>
</dbReference>
<comment type="similarity">
    <text evidence="4">Belongs to the DNase I family.</text>
</comment>
<dbReference type="Proteomes" id="UP000308365">
    <property type="component" value="Unassembled WGS sequence"/>
</dbReference>
<evidence type="ECO:0000256" key="5">
    <source>
        <dbReference type="ARBA" id="ARBA00022525"/>
    </source>
</evidence>
<dbReference type="EMBL" id="RWIC01000052">
    <property type="protein sequence ID" value="TKC51435.1"/>
    <property type="molecule type" value="Genomic_DNA"/>
</dbReference>
<evidence type="ECO:0000256" key="3">
    <source>
        <dbReference type="ARBA" id="ARBA00004613"/>
    </source>
</evidence>
<dbReference type="PANTHER" id="PTHR11371">
    <property type="entry name" value="DEOXYRIBONUCLEASE"/>
    <property type="match status" value="1"/>
</dbReference>
<evidence type="ECO:0000256" key="8">
    <source>
        <dbReference type="ARBA" id="ARBA00022759"/>
    </source>
</evidence>
<keyword evidence="9" id="KW-0378">Hydrolase</keyword>
<comment type="function">
    <text evidence="12">Divalent cation-dependent acid DNA endonuclease involved in the breakdown of the nucleus during corneocyte formation of epidermal keratinocytes. May play an immune role by eliminating harmful DNA released into the extracellular environment by damaged epidermal cells.</text>
</comment>
<feature type="chain" id="PRO_5020512777" description="Deoxyribonuclease-1-like 2" evidence="15">
    <location>
        <begin position="18"/>
        <end position="395"/>
    </location>
</feature>
<proteinExistence type="inferred from homology"/>
<comment type="cofactor">
    <cofactor evidence="2">
        <name>Mg(2+)</name>
        <dbReference type="ChEBI" id="CHEBI:18420"/>
    </cofactor>
</comment>
<organism evidence="17 18">
    <name type="scientific">Monodon monoceros</name>
    <name type="common">Narwhal</name>
    <name type="synonym">Ceratodon monodon</name>
    <dbReference type="NCBI Taxonomy" id="40151"/>
    <lineage>
        <taxon>Eukaryota</taxon>
        <taxon>Metazoa</taxon>
        <taxon>Chordata</taxon>
        <taxon>Craniata</taxon>
        <taxon>Vertebrata</taxon>
        <taxon>Euteleostomi</taxon>
        <taxon>Mammalia</taxon>
        <taxon>Eutheria</taxon>
        <taxon>Laurasiatheria</taxon>
        <taxon>Artiodactyla</taxon>
        <taxon>Whippomorpha</taxon>
        <taxon>Cetacea</taxon>
        <taxon>Odontoceti</taxon>
        <taxon>Monodontidae</taxon>
        <taxon>Monodon</taxon>
    </lineage>
</organism>
<evidence type="ECO:0000259" key="16">
    <source>
        <dbReference type="Pfam" id="PF03372"/>
    </source>
</evidence>
<evidence type="ECO:0000256" key="7">
    <source>
        <dbReference type="ARBA" id="ARBA00022729"/>
    </source>
</evidence>
<keyword evidence="7 15" id="KW-0732">Signal</keyword>
<dbReference type="PRINTS" id="PR00130">
    <property type="entry name" value="DNASEI"/>
</dbReference>
<dbReference type="SUPFAM" id="SSF56219">
    <property type="entry name" value="DNase I-like"/>
    <property type="match status" value="1"/>
</dbReference>
<dbReference type="InterPro" id="IPR036691">
    <property type="entry name" value="Endo/exonu/phosph_ase_sf"/>
</dbReference>
<feature type="signal peptide" evidence="15">
    <location>
        <begin position="1"/>
        <end position="17"/>
    </location>
</feature>
<reference evidence="18" key="1">
    <citation type="journal article" date="2019" name="IScience">
        <title>Narwhal Genome Reveals Long-Term Low Genetic Diversity despite Current Large Abundance Size.</title>
        <authorList>
            <person name="Westbury M.V."/>
            <person name="Petersen B."/>
            <person name="Garde E."/>
            <person name="Heide-Jorgensen M.P."/>
            <person name="Lorenzen E.D."/>
        </authorList>
    </citation>
    <scope>NUCLEOTIDE SEQUENCE [LARGE SCALE GENOMIC DNA]</scope>
</reference>
<evidence type="ECO:0000313" key="17">
    <source>
        <dbReference type="EMBL" id="TKC51435.1"/>
    </source>
</evidence>